<proteinExistence type="inferred from homology"/>
<name>A0A1F4W1W7_UNCKA</name>
<evidence type="ECO:0000256" key="1">
    <source>
        <dbReference type="ARBA" id="ARBA00007637"/>
    </source>
</evidence>
<comment type="similarity">
    <text evidence="1">Belongs to the NAD(P)-dependent epimerase/dehydratase family.</text>
</comment>
<dbReference type="Gene3D" id="3.40.50.720">
    <property type="entry name" value="NAD(P)-binding Rossmann-like Domain"/>
    <property type="match status" value="2"/>
</dbReference>
<dbReference type="Proteomes" id="UP000176614">
    <property type="component" value="Unassembled WGS sequence"/>
</dbReference>
<reference evidence="3 4" key="1">
    <citation type="journal article" date="2016" name="Nat. Commun.">
        <title>Thousands of microbial genomes shed light on interconnected biogeochemical processes in an aquifer system.</title>
        <authorList>
            <person name="Anantharaman K."/>
            <person name="Brown C.T."/>
            <person name="Hug L.A."/>
            <person name="Sharon I."/>
            <person name="Castelle C.J."/>
            <person name="Probst A.J."/>
            <person name="Thomas B.C."/>
            <person name="Singh A."/>
            <person name="Wilkins M.J."/>
            <person name="Karaoz U."/>
            <person name="Brodie E.L."/>
            <person name="Williams K.H."/>
            <person name="Hubbard S.S."/>
            <person name="Banfield J.F."/>
        </authorList>
    </citation>
    <scope>NUCLEOTIDE SEQUENCE [LARGE SCALE GENOMIC DNA]</scope>
</reference>
<organism evidence="3 4">
    <name type="scientific">candidate division WWE3 bacterium RIFOXYA2_FULL_46_9</name>
    <dbReference type="NCBI Taxonomy" id="1802636"/>
    <lineage>
        <taxon>Bacteria</taxon>
        <taxon>Katanobacteria</taxon>
    </lineage>
</organism>
<dbReference type="InterPro" id="IPR036291">
    <property type="entry name" value="NAD(P)-bd_dom_sf"/>
</dbReference>
<dbReference type="Gene3D" id="3.90.25.10">
    <property type="entry name" value="UDP-galactose 4-epimerase, domain 1"/>
    <property type="match status" value="1"/>
</dbReference>
<sequence>MKVLVTGAAGFIGSYISRALINRGDDVIGIDNFDDYYPRKSKEFNLDLVYLIAEGSVKYLPENETMPVFEKINSFLQADTRLRSRDIKGKFVFEEGNMIDEGFVRKSFEKNKPDAVIHLAAKAGVPSSLRDPTGYVKTNMVGTANLIEACRDLGIKKFVFGSSSTVYGNREDRKIHEDDDILHPESPYGATKVGGEIFCYTASKVYGIKTTVCRIIGPIYGPLQRQYGMFMQRAINFTFNDREISIYGKKGLETSKNSTYIDDLVYGLLLCLDYDKNFDVFNIGSGEAQKISDWIGEIEKAMGKKVKYTVVEADKGDVGSSVDIAKAQKILGYNPAMQLSQGVKRQVETFLLMPDWYKNQKTV</sequence>
<dbReference type="Pfam" id="PF01370">
    <property type="entry name" value="Epimerase"/>
    <property type="match status" value="1"/>
</dbReference>
<dbReference type="InterPro" id="IPR001509">
    <property type="entry name" value="Epimerase_deHydtase"/>
</dbReference>
<evidence type="ECO:0000313" key="3">
    <source>
        <dbReference type="EMBL" id="OGC63043.1"/>
    </source>
</evidence>
<evidence type="ECO:0000313" key="4">
    <source>
        <dbReference type="Proteomes" id="UP000176614"/>
    </source>
</evidence>
<dbReference type="SUPFAM" id="SSF51735">
    <property type="entry name" value="NAD(P)-binding Rossmann-fold domains"/>
    <property type="match status" value="1"/>
</dbReference>
<evidence type="ECO:0000259" key="2">
    <source>
        <dbReference type="Pfam" id="PF01370"/>
    </source>
</evidence>
<dbReference type="AlphaFoldDB" id="A0A1F4W1W7"/>
<dbReference type="PRINTS" id="PR01713">
    <property type="entry name" value="NUCEPIMERASE"/>
</dbReference>
<gene>
    <name evidence="3" type="ORF">A2264_03845</name>
</gene>
<accession>A0A1F4W1W7</accession>
<protein>
    <recommendedName>
        <fullName evidence="2">NAD-dependent epimerase/dehydratase domain-containing protein</fullName>
    </recommendedName>
</protein>
<comment type="caution">
    <text evidence="3">The sequence shown here is derived from an EMBL/GenBank/DDBJ whole genome shotgun (WGS) entry which is preliminary data.</text>
</comment>
<feature type="domain" description="NAD-dependent epimerase/dehydratase" evidence="2">
    <location>
        <begin position="3"/>
        <end position="284"/>
    </location>
</feature>
<dbReference type="PANTHER" id="PTHR43000">
    <property type="entry name" value="DTDP-D-GLUCOSE 4,6-DEHYDRATASE-RELATED"/>
    <property type="match status" value="1"/>
</dbReference>
<dbReference type="EMBL" id="MEVT01000009">
    <property type="protein sequence ID" value="OGC63043.1"/>
    <property type="molecule type" value="Genomic_DNA"/>
</dbReference>